<sequence>MDSETGVYDGSPEWQNVQGPVRQALRHIEQTLSTHALALRTLEKSIIDLMHQQTERINSVSANVKHVKSATAEALESHFGTSDGKFQEFAKLIDKALAEKERAIRADTRDKLAVIGEKLSEYDVSFKTLETKANTETFAASLKQQQMEQGSLWSTTGELSKRLEAQAFQITDRLESLERFQTIQNQKNASDDKQLLNIETYLEKQHADLMGVIQNQLGLYEMDFSAKCKQIEEGMLKDKELAQERLNVAEDRMATLVVESEARLTKRLVPCLDAHKAETLEQLAKLQQAAQEHEARTSAEDKCLHDRLGSLEQNFRLKVSAPSPSCFRGTYA</sequence>
<keyword evidence="1" id="KW-0175">Coiled coil</keyword>
<name>A0AAE0GPR5_9CHLO</name>
<keyword evidence="3" id="KW-1185">Reference proteome</keyword>
<comment type="caution">
    <text evidence="2">The sequence shown here is derived from an EMBL/GenBank/DDBJ whole genome shotgun (WGS) entry which is preliminary data.</text>
</comment>
<accession>A0AAE0GPR5</accession>
<evidence type="ECO:0000256" key="1">
    <source>
        <dbReference type="SAM" id="Coils"/>
    </source>
</evidence>
<organism evidence="2 3">
    <name type="scientific">Cymbomonas tetramitiformis</name>
    <dbReference type="NCBI Taxonomy" id="36881"/>
    <lineage>
        <taxon>Eukaryota</taxon>
        <taxon>Viridiplantae</taxon>
        <taxon>Chlorophyta</taxon>
        <taxon>Pyramimonadophyceae</taxon>
        <taxon>Pyramimonadales</taxon>
        <taxon>Pyramimonadaceae</taxon>
        <taxon>Cymbomonas</taxon>
    </lineage>
</organism>
<gene>
    <name evidence="2" type="ORF">CYMTET_10130</name>
</gene>
<protein>
    <submittedName>
        <fullName evidence="2">Uncharacterized protein</fullName>
    </submittedName>
</protein>
<evidence type="ECO:0000313" key="3">
    <source>
        <dbReference type="Proteomes" id="UP001190700"/>
    </source>
</evidence>
<reference evidence="2 3" key="1">
    <citation type="journal article" date="2015" name="Genome Biol. Evol.">
        <title>Comparative Genomics of a Bacterivorous Green Alga Reveals Evolutionary Causalities and Consequences of Phago-Mixotrophic Mode of Nutrition.</title>
        <authorList>
            <person name="Burns J.A."/>
            <person name="Paasch A."/>
            <person name="Narechania A."/>
            <person name="Kim E."/>
        </authorList>
    </citation>
    <scope>NUCLEOTIDE SEQUENCE [LARGE SCALE GENOMIC DNA]</scope>
    <source>
        <strain evidence="2 3">PLY_AMNH</strain>
    </source>
</reference>
<dbReference type="EMBL" id="LGRX02003532">
    <property type="protein sequence ID" value="KAK3282119.1"/>
    <property type="molecule type" value="Genomic_DNA"/>
</dbReference>
<proteinExistence type="predicted"/>
<dbReference type="Proteomes" id="UP001190700">
    <property type="component" value="Unassembled WGS sequence"/>
</dbReference>
<dbReference type="AlphaFoldDB" id="A0AAE0GPR5"/>
<evidence type="ECO:0000313" key="2">
    <source>
        <dbReference type="EMBL" id="KAK3282119.1"/>
    </source>
</evidence>
<feature type="coiled-coil region" evidence="1">
    <location>
        <begin position="239"/>
        <end position="296"/>
    </location>
</feature>